<accession>A0AA86VRE3</accession>
<organism evidence="1 2">
    <name type="scientific">Sphenostylis stenocarpa</name>
    <dbReference type="NCBI Taxonomy" id="92480"/>
    <lineage>
        <taxon>Eukaryota</taxon>
        <taxon>Viridiplantae</taxon>
        <taxon>Streptophyta</taxon>
        <taxon>Embryophyta</taxon>
        <taxon>Tracheophyta</taxon>
        <taxon>Spermatophyta</taxon>
        <taxon>Magnoliopsida</taxon>
        <taxon>eudicotyledons</taxon>
        <taxon>Gunneridae</taxon>
        <taxon>Pentapetalae</taxon>
        <taxon>rosids</taxon>
        <taxon>fabids</taxon>
        <taxon>Fabales</taxon>
        <taxon>Fabaceae</taxon>
        <taxon>Papilionoideae</taxon>
        <taxon>50 kb inversion clade</taxon>
        <taxon>NPAAA clade</taxon>
        <taxon>indigoferoid/millettioid clade</taxon>
        <taxon>Phaseoleae</taxon>
        <taxon>Sphenostylis</taxon>
    </lineage>
</organism>
<reference evidence="1" key="1">
    <citation type="submission" date="2023-10" db="EMBL/GenBank/DDBJ databases">
        <authorList>
            <person name="Domelevo Entfellner J.-B."/>
        </authorList>
    </citation>
    <scope>NUCLEOTIDE SEQUENCE</scope>
</reference>
<feature type="non-terminal residue" evidence="1">
    <location>
        <position position="1"/>
    </location>
</feature>
<dbReference type="Proteomes" id="UP001189624">
    <property type="component" value="Chromosome 7"/>
</dbReference>
<protein>
    <submittedName>
        <fullName evidence="1">Uncharacterized protein</fullName>
    </submittedName>
</protein>
<dbReference type="AlphaFoldDB" id="A0AA86VRE3"/>
<dbReference type="EMBL" id="OY731404">
    <property type="protein sequence ID" value="CAJ1969681.1"/>
    <property type="molecule type" value="Genomic_DNA"/>
</dbReference>
<sequence length="59" mass="7135">RQRGHRRVAIKGDEEDKEVTSFDNYGGGKRVLVVLGLKRRRKISEDEFSRRRKKRFRYV</sequence>
<proteinExistence type="predicted"/>
<evidence type="ECO:0000313" key="2">
    <source>
        <dbReference type="Proteomes" id="UP001189624"/>
    </source>
</evidence>
<dbReference type="Gramene" id="rna-AYBTSS11_LOCUS22386">
    <property type="protein sequence ID" value="CAJ1969681.1"/>
    <property type="gene ID" value="gene-AYBTSS11_LOCUS22386"/>
</dbReference>
<gene>
    <name evidence="1" type="ORF">AYBTSS11_LOCUS22386</name>
</gene>
<evidence type="ECO:0000313" key="1">
    <source>
        <dbReference type="EMBL" id="CAJ1969681.1"/>
    </source>
</evidence>
<keyword evidence="2" id="KW-1185">Reference proteome</keyword>
<name>A0AA86VRE3_9FABA</name>